<dbReference type="AlphaFoldDB" id="A0A4P7VGW9"/>
<dbReference type="EMBL" id="CP039393">
    <property type="protein sequence ID" value="QCD34936.1"/>
    <property type="molecule type" value="Genomic_DNA"/>
</dbReference>
<dbReference type="OrthoDB" id="227202at2"/>
<dbReference type="Pfam" id="PF02026">
    <property type="entry name" value="RyR"/>
    <property type="match status" value="1"/>
</dbReference>
<dbReference type="PANTHER" id="PTHR46399">
    <property type="entry name" value="B30.2/SPRY DOMAIN-CONTAINING PROTEIN"/>
    <property type="match status" value="1"/>
</dbReference>
<proteinExistence type="predicted"/>
<dbReference type="InterPro" id="IPR003032">
    <property type="entry name" value="Ryanodine_rcpt"/>
</dbReference>
<keyword evidence="3" id="KW-1185">Reference proteome</keyword>
<dbReference type="InterPro" id="IPR015925">
    <property type="entry name" value="Ryanodine_IP3_receptor"/>
</dbReference>
<name>A0A4P7VGW9_9BACT</name>
<evidence type="ECO:0000313" key="2">
    <source>
        <dbReference type="EMBL" id="QCD34936.1"/>
    </source>
</evidence>
<gene>
    <name evidence="2" type="ORF">E7746_03090</name>
</gene>
<dbReference type="GO" id="GO:0005219">
    <property type="term" value="F:ryanodine-sensitive calcium-release channel activity"/>
    <property type="evidence" value="ECO:0007669"/>
    <property type="project" value="TreeGrafter"/>
</dbReference>
<evidence type="ECO:0000313" key="3">
    <source>
        <dbReference type="Proteomes" id="UP000297031"/>
    </source>
</evidence>
<organism evidence="2 3">
    <name type="scientific">Muribaculum gordoncarteri</name>
    <dbReference type="NCBI Taxonomy" id="2530390"/>
    <lineage>
        <taxon>Bacteria</taxon>
        <taxon>Pseudomonadati</taxon>
        <taxon>Bacteroidota</taxon>
        <taxon>Bacteroidia</taxon>
        <taxon>Bacteroidales</taxon>
        <taxon>Muribaculaceae</taxon>
        <taxon>Muribaculum</taxon>
    </lineage>
</organism>
<dbReference type="PANTHER" id="PTHR46399:SF8">
    <property type="entry name" value="B30.2_SPRY DOMAIN-CONTAINING PROTEIN"/>
    <property type="match status" value="1"/>
</dbReference>
<dbReference type="Proteomes" id="UP000297031">
    <property type="component" value="Chromosome"/>
</dbReference>
<sequence length="94" mass="10793">MKQYIPSPVDTSDIELPSQLMPLIEDMARNVHEVWAKNRMAEGWTYGPVRDDAAKHHPCLVDYDSLPDSEKEYDRATSQETLKCIIKLGFNITK</sequence>
<dbReference type="Gene3D" id="6.20.350.10">
    <property type="match status" value="1"/>
</dbReference>
<dbReference type="GO" id="GO:0034704">
    <property type="term" value="C:calcium channel complex"/>
    <property type="evidence" value="ECO:0007669"/>
    <property type="project" value="TreeGrafter"/>
</dbReference>
<keyword evidence="2" id="KW-0675">Receptor</keyword>
<reference evidence="2 3" key="1">
    <citation type="submission" date="2019-02" db="EMBL/GenBank/DDBJ databases">
        <title>Isolation and identification of novel species under the genus Muribaculum.</title>
        <authorList>
            <person name="Miyake S."/>
            <person name="Ding Y."/>
            <person name="Low A."/>
            <person name="Soh M."/>
            <person name="Seedorf H."/>
        </authorList>
    </citation>
    <scope>NUCLEOTIDE SEQUENCE [LARGE SCALE GENOMIC DNA]</scope>
    <source>
        <strain evidence="2 3">TLL-A4</strain>
    </source>
</reference>
<protein>
    <submittedName>
        <fullName evidence="2">Ryanodine receptor Ryr</fullName>
    </submittedName>
</protein>
<accession>A0A4P7VGW9</accession>
<dbReference type="KEGG" id="mgod:E7746_03090"/>
<feature type="domain" description="Ryanodine receptor Ryr" evidence="1">
    <location>
        <begin position="4"/>
        <end position="94"/>
    </location>
</feature>
<dbReference type="GO" id="GO:0014808">
    <property type="term" value="P:release of sequestered calcium ion into cytosol by sarcoplasmic reticulum"/>
    <property type="evidence" value="ECO:0007669"/>
    <property type="project" value="TreeGrafter"/>
</dbReference>
<dbReference type="RefSeq" id="WP_123396092.1">
    <property type="nucleotide sequence ID" value="NZ_CP039393.1"/>
</dbReference>
<evidence type="ECO:0000259" key="1">
    <source>
        <dbReference type="Pfam" id="PF02026"/>
    </source>
</evidence>